<dbReference type="STRING" id="395961.Cyan7425_4248"/>
<dbReference type="CDD" id="cd05121">
    <property type="entry name" value="ABC1_ADCK3-like"/>
    <property type="match status" value="1"/>
</dbReference>
<accession>B8HXL6</accession>
<reference evidence="4" key="1">
    <citation type="submission" date="2009-01" db="EMBL/GenBank/DDBJ databases">
        <title>Complete sequence of chromosome Cyanothece sp. PCC 7425.</title>
        <authorList>
            <consortium name="US DOE Joint Genome Institute"/>
            <person name="Lucas S."/>
            <person name="Copeland A."/>
            <person name="Lapidus A."/>
            <person name="Glavina del Rio T."/>
            <person name="Dalin E."/>
            <person name="Tice H."/>
            <person name="Bruce D."/>
            <person name="Goodwin L."/>
            <person name="Pitluck S."/>
            <person name="Sims D."/>
            <person name="Meineke L."/>
            <person name="Brettin T."/>
            <person name="Detter J.C."/>
            <person name="Han C."/>
            <person name="Larimer F."/>
            <person name="Land M."/>
            <person name="Hauser L."/>
            <person name="Kyrpides N."/>
            <person name="Ovchinnikova G."/>
            <person name="Liberton M."/>
            <person name="Stoeckel J."/>
            <person name="Banerjee A."/>
            <person name="Singh A."/>
            <person name="Page L."/>
            <person name="Sato H."/>
            <person name="Zhao L."/>
            <person name="Sherman L."/>
            <person name="Pakrasi H."/>
            <person name="Richardson P."/>
        </authorList>
    </citation>
    <scope>NUCLEOTIDE SEQUENCE</scope>
    <source>
        <strain evidence="4">PCC 7425</strain>
    </source>
</reference>
<dbReference type="HOGENOM" id="CLU_006533_0_2_3"/>
<evidence type="ECO:0000259" key="3">
    <source>
        <dbReference type="PROSITE" id="PS50011"/>
    </source>
</evidence>
<feature type="transmembrane region" description="Helical" evidence="2">
    <location>
        <begin position="528"/>
        <end position="551"/>
    </location>
</feature>
<dbReference type="OrthoDB" id="500486at2"/>
<name>B8HXL6_CYAP4</name>
<dbReference type="InterPro" id="IPR000719">
    <property type="entry name" value="Prot_kinase_dom"/>
</dbReference>
<dbReference type="AlphaFoldDB" id="B8HXL6"/>
<dbReference type="Pfam" id="PF03109">
    <property type="entry name" value="ABC1"/>
    <property type="match status" value="1"/>
</dbReference>
<evidence type="ECO:0000256" key="2">
    <source>
        <dbReference type="SAM" id="Phobius"/>
    </source>
</evidence>
<dbReference type="GO" id="GO:0004672">
    <property type="term" value="F:protein kinase activity"/>
    <property type="evidence" value="ECO:0007669"/>
    <property type="project" value="InterPro"/>
</dbReference>
<dbReference type="eggNOG" id="COG0661">
    <property type="taxonomic scope" value="Bacteria"/>
</dbReference>
<dbReference type="EMBL" id="CP001344">
    <property type="protein sequence ID" value="ACL46561.1"/>
    <property type="molecule type" value="Genomic_DNA"/>
</dbReference>
<comment type="similarity">
    <text evidence="1">Belongs to the protein kinase superfamily. ADCK protein kinase family.</text>
</comment>
<sequence>MLSLANLASSRGRQAEIIEVVLRNGWGYFRSQIGLGETEPEAPSLPLPGVLCKILIELGPTFVKLGQLLSTRPDLLGPEYIASLETLQSDVPALPWSEIAPILEQELNRPIATVFARVDEVAIAAGSLAQVHQGYLPDNRKVAIKIQRPGIRPIIERDLEVLQVLAELFSNDRLGAAYDLIGLVEEFRNTLLAELDFRREARNTEQMGQNLAQSPLWQPGQVIVPQVYWELTSEKVLTLEWLEGIKLTEVELPTPRKEALAALAAQVVMQQMFLDGTFHADPHPGNFFYVGDGEIDRIALLDFGMVATLDPRTQQILTDLLIGIIYQQPRQVAQAVRELGFTRLEIDIRAVEESFDRLLRRFYTRPLSEINMAELFNEALRIPRENKIQMPGAIGLCAKAIANIEGLARKLDPLFPFVTVARPVMERSLQQRLLGTHLLSDTARSALYLSRMLSELPQRLEILVDRLERSELGLNLRWRGAEEFQKNQSKSQRRQTLSILSVGMMLSGALLLAAHSTAASTFSPGFTLVWSQTLLGAGLSLGLWLLGEFFLKP</sequence>
<keyword evidence="2" id="KW-0472">Membrane</keyword>
<feature type="domain" description="Protein kinase" evidence="3">
    <location>
        <begin position="117"/>
        <end position="434"/>
    </location>
</feature>
<dbReference type="SUPFAM" id="SSF56112">
    <property type="entry name" value="Protein kinase-like (PK-like)"/>
    <property type="match status" value="1"/>
</dbReference>
<dbReference type="InterPro" id="IPR004147">
    <property type="entry name" value="ABC1_dom"/>
</dbReference>
<gene>
    <name evidence="4" type="ordered locus">Cyan7425_4248</name>
</gene>
<feature type="transmembrane region" description="Helical" evidence="2">
    <location>
        <begin position="496"/>
        <end position="516"/>
    </location>
</feature>
<dbReference type="KEGG" id="cyn:Cyan7425_4248"/>
<proteinExistence type="inferred from homology"/>
<keyword evidence="2" id="KW-1133">Transmembrane helix</keyword>
<dbReference type="PANTHER" id="PTHR10566">
    <property type="entry name" value="CHAPERONE-ACTIVITY OF BC1 COMPLEX CABC1 -RELATED"/>
    <property type="match status" value="1"/>
</dbReference>
<organism evidence="4">
    <name type="scientific">Cyanothece sp. (strain PCC 7425 / ATCC 29141)</name>
    <dbReference type="NCBI Taxonomy" id="395961"/>
    <lineage>
        <taxon>Bacteria</taxon>
        <taxon>Bacillati</taxon>
        <taxon>Cyanobacteriota</taxon>
        <taxon>Cyanophyceae</taxon>
        <taxon>Gomontiellales</taxon>
        <taxon>Cyanothecaceae</taxon>
        <taxon>Cyanothece</taxon>
    </lineage>
</organism>
<evidence type="ECO:0000256" key="1">
    <source>
        <dbReference type="ARBA" id="ARBA00009670"/>
    </source>
</evidence>
<dbReference type="InterPro" id="IPR050154">
    <property type="entry name" value="UbiB_kinase"/>
</dbReference>
<evidence type="ECO:0000313" key="4">
    <source>
        <dbReference type="EMBL" id="ACL46561.1"/>
    </source>
</evidence>
<protein>
    <submittedName>
        <fullName evidence="4">ABC-1 domain protein</fullName>
    </submittedName>
</protein>
<keyword evidence="2" id="KW-0812">Transmembrane</keyword>
<dbReference type="PANTHER" id="PTHR10566:SF113">
    <property type="entry name" value="PROTEIN ACTIVITY OF BC1 COMPLEX KINASE 7, CHLOROPLASTIC"/>
    <property type="match status" value="1"/>
</dbReference>
<dbReference type="PROSITE" id="PS50011">
    <property type="entry name" value="PROTEIN_KINASE_DOM"/>
    <property type="match status" value="1"/>
</dbReference>
<dbReference type="GO" id="GO:0005524">
    <property type="term" value="F:ATP binding"/>
    <property type="evidence" value="ECO:0007669"/>
    <property type="project" value="InterPro"/>
</dbReference>
<dbReference type="InterPro" id="IPR011009">
    <property type="entry name" value="Kinase-like_dom_sf"/>
</dbReference>